<evidence type="ECO:0000256" key="2">
    <source>
        <dbReference type="ARBA" id="ARBA00009995"/>
    </source>
</evidence>
<reference evidence="6" key="1">
    <citation type="submission" date="2024-03" db="EMBL/GenBank/DDBJ databases">
        <title>WGS assembly of Saponaria officinalis var. Norfolk2.</title>
        <authorList>
            <person name="Jenkins J."/>
            <person name="Shu S."/>
            <person name="Grimwood J."/>
            <person name="Barry K."/>
            <person name="Goodstein D."/>
            <person name="Schmutz J."/>
            <person name="Leebens-Mack J."/>
            <person name="Osbourn A."/>
        </authorList>
    </citation>
    <scope>NUCLEOTIDE SEQUENCE [LARGE SCALE GENOMIC DNA]</scope>
    <source>
        <strain evidence="6">JIC</strain>
    </source>
</reference>
<evidence type="ECO:0000256" key="1">
    <source>
        <dbReference type="ARBA" id="ARBA00004721"/>
    </source>
</evidence>
<dbReference type="PANTHER" id="PTHR48049">
    <property type="entry name" value="GLYCOSYLTRANSFERASE"/>
    <property type="match status" value="1"/>
</dbReference>
<dbReference type="InterPro" id="IPR002213">
    <property type="entry name" value="UDP_glucos_trans"/>
</dbReference>
<evidence type="ECO:0000256" key="4">
    <source>
        <dbReference type="RuleBase" id="RU003718"/>
    </source>
</evidence>
<comment type="similarity">
    <text evidence="2 4">Belongs to the UDP-glycosyltransferase family.</text>
</comment>
<keyword evidence="3 4" id="KW-0808">Transferase</keyword>
<dbReference type="PANTHER" id="PTHR48049:SF160">
    <property type="entry name" value="UDP-GLYCOSYLTRANSFERASE 91A1"/>
    <property type="match status" value="1"/>
</dbReference>
<dbReference type="Pfam" id="PF00201">
    <property type="entry name" value="UDPGT"/>
    <property type="match status" value="1"/>
</dbReference>
<keyword evidence="4" id="KW-0328">Glycosyltransferase</keyword>
<protein>
    <recommendedName>
        <fullName evidence="5">Glycosyltransferase</fullName>
        <ecNumber evidence="5">2.4.1.-</ecNumber>
    </recommendedName>
</protein>
<dbReference type="InterPro" id="IPR035595">
    <property type="entry name" value="UDP_glycos_trans_CS"/>
</dbReference>
<accession>A0AAW1K687</accession>
<dbReference type="PROSITE" id="PS00375">
    <property type="entry name" value="UDPGT"/>
    <property type="match status" value="1"/>
</dbReference>
<dbReference type="Proteomes" id="UP001443914">
    <property type="component" value="Unassembled WGS sequence"/>
</dbReference>
<dbReference type="Gene3D" id="3.40.50.2000">
    <property type="entry name" value="Glycogen Phosphorylase B"/>
    <property type="match status" value="2"/>
</dbReference>
<dbReference type="GO" id="GO:0016135">
    <property type="term" value="P:saponin biosynthetic process"/>
    <property type="evidence" value="ECO:0007669"/>
    <property type="project" value="UniProtKB-ARBA"/>
</dbReference>
<name>A0AAW1K687_SAPOF</name>
<organism evidence="6 7">
    <name type="scientific">Saponaria officinalis</name>
    <name type="common">Common soapwort</name>
    <name type="synonym">Lychnis saponaria</name>
    <dbReference type="NCBI Taxonomy" id="3572"/>
    <lineage>
        <taxon>Eukaryota</taxon>
        <taxon>Viridiplantae</taxon>
        <taxon>Streptophyta</taxon>
        <taxon>Embryophyta</taxon>
        <taxon>Tracheophyta</taxon>
        <taxon>Spermatophyta</taxon>
        <taxon>Magnoliopsida</taxon>
        <taxon>eudicotyledons</taxon>
        <taxon>Gunneridae</taxon>
        <taxon>Pentapetalae</taxon>
        <taxon>Caryophyllales</taxon>
        <taxon>Caryophyllaceae</taxon>
        <taxon>Caryophylleae</taxon>
        <taxon>Saponaria</taxon>
    </lineage>
</organism>
<dbReference type="FunFam" id="3.40.50.2000:FF:000037">
    <property type="entry name" value="Glycosyltransferase"/>
    <property type="match status" value="1"/>
</dbReference>
<sequence length="465" mass="53015">MSSKNNMKMLHIVVFPWLAFGHLLPFLNLSKYLATKGHRISFLSTLRNLQRLPKIPHHLQSLVTLAPIPLPRVAGLPPDAEATTDLNSDKVPLLREAYYLMQEGVARFLEVRVKGDQRFVHEGASHVDWIIHDFNPWIGPTADRFGIKTAFFITTNAWTITVTAPTSYYKVLLEDGPGHGPNTEPDNRNLLYKIHEARKSLGNIDKNVEESKITIKNCDVIFIRSCQEFEPESMQLLEVLYKKPVVPVGLIPIFHMDDDEGVDTWLTVSGWLDKRKKWSVVYVALGSEASPTQEQITELALGLEESKLPFIWALRNIEGPSYKRVAVPHGFEERTRETGLILTKWAPQTRILAHESVGAFLTHCGCSSVIEGLQFGKPLIMLPFFMDQILNTQIFKDKNVGVEIVKDEKNGSIWRKNIGKLVKLLLDDESGKIYREEAMKMSKIVGDQELHFNYFEKLEEYLRNN</sequence>
<dbReference type="EC" id="2.4.1.-" evidence="5"/>
<keyword evidence="7" id="KW-1185">Reference proteome</keyword>
<dbReference type="SUPFAM" id="SSF53756">
    <property type="entry name" value="UDP-Glycosyltransferase/glycogen phosphorylase"/>
    <property type="match status" value="1"/>
</dbReference>
<dbReference type="GO" id="GO:0035251">
    <property type="term" value="F:UDP-glucosyltransferase activity"/>
    <property type="evidence" value="ECO:0007669"/>
    <property type="project" value="InterPro"/>
</dbReference>
<gene>
    <name evidence="6" type="ORF">RND81_06G007700</name>
</gene>
<dbReference type="InterPro" id="IPR050481">
    <property type="entry name" value="UDP-glycosyltransf_plant"/>
</dbReference>
<dbReference type="EMBL" id="JBDFQZ010000006">
    <property type="protein sequence ID" value="KAK9713159.1"/>
    <property type="molecule type" value="Genomic_DNA"/>
</dbReference>
<evidence type="ECO:0000313" key="7">
    <source>
        <dbReference type="Proteomes" id="UP001443914"/>
    </source>
</evidence>
<proteinExistence type="inferred from homology"/>
<evidence type="ECO:0000256" key="5">
    <source>
        <dbReference type="RuleBase" id="RU362057"/>
    </source>
</evidence>
<evidence type="ECO:0000256" key="3">
    <source>
        <dbReference type="ARBA" id="ARBA00022679"/>
    </source>
</evidence>
<comment type="caution">
    <text evidence="6">The sequence shown here is derived from an EMBL/GenBank/DDBJ whole genome shotgun (WGS) entry which is preliminary data.</text>
</comment>
<evidence type="ECO:0000313" key="6">
    <source>
        <dbReference type="EMBL" id="KAK9713159.1"/>
    </source>
</evidence>
<dbReference type="GO" id="GO:0016104">
    <property type="term" value="P:triterpenoid biosynthetic process"/>
    <property type="evidence" value="ECO:0007669"/>
    <property type="project" value="UniProtKB-ARBA"/>
</dbReference>
<dbReference type="CDD" id="cd03784">
    <property type="entry name" value="GT1_Gtf-like"/>
    <property type="match status" value="1"/>
</dbReference>
<dbReference type="AlphaFoldDB" id="A0AAW1K687"/>
<comment type="pathway">
    <text evidence="1">Secondary metabolite biosynthesis; terpenoid biosynthesis.</text>
</comment>